<dbReference type="GO" id="GO:0003856">
    <property type="term" value="F:3-dehydroquinate synthase activity"/>
    <property type="evidence" value="ECO:0007669"/>
    <property type="project" value="UniProtKB-UniRule"/>
</dbReference>
<dbReference type="EMBL" id="FQZP01000014">
    <property type="protein sequence ID" value="SHI90141.1"/>
    <property type="molecule type" value="Genomic_DNA"/>
</dbReference>
<dbReference type="Pfam" id="PF24621">
    <property type="entry name" value="DHQS_C"/>
    <property type="match status" value="1"/>
</dbReference>
<dbReference type="GO" id="GO:0008652">
    <property type="term" value="P:amino acid biosynthetic process"/>
    <property type="evidence" value="ECO:0007669"/>
    <property type="project" value="UniProtKB-KW"/>
</dbReference>
<dbReference type="PANTHER" id="PTHR43622:SF7">
    <property type="entry name" value="3-DEHYDROQUINATE SYNTHASE, CHLOROPLASTIC"/>
    <property type="match status" value="1"/>
</dbReference>
<feature type="binding site" evidence="18">
    <location>
        <position position="246"/>
    </location>
    <ligand>
        <name>Zn(2+)</name>
        <dbReference type="ChEBI" id="CHEBI:29105"/>
    </ligand>
</feature>
<gene>
    <name evidence="18" type="primary">aroB</name>
    <name evidence="21" type="ORF">SAMN05444373_101429</name>
</gene>
<dbReference type="Gene3D" id="1.20.1090.10">
    <property type="entry name" value="Dehydroquinate synthase-like - alpha domain"/>
    <property type="match status" value="1"/>
</dbReference>
<comment type="subcellular location">
    <subcellularLocation>
        <location evidence="4 18">Cytoplasm</location>
    </subcellularLocation>
</comment>
<keyword evidence="11 18" id="KW-0479">Metal-binding</keyword>
<evidence type="ECO:0000256" key="6">
    <source>
        <dbReference type="ARBA" id="ARBA00005412"/>
    </source>
</evidence>
<feature type="domain" description="3-dehydroquinate synthase N-terminal" evidence="19">
    <location>
        <begin position="68"/>
        <end position="179"/>
    </location>
</feature>
<dbReference type="InterPro" id="IPR056179">
    <property type="entry name" value="DHQS_C"/>
</dbReference>
<evidence type="ECO:0000256" key="7">
    <source>
        <dbReference type="ARBA" id="ARBA00013031"/>
    </source>
</evidence>
<keyword evidence="12 18" id="KW-0547">Nucleotide-binding</keyword>
<dbReference type="NCBIfam" id="TIGR01357">
    <property type="entry name" value="aroB"/>
    <property type="match status" value="1"/>
</dbReference>
<keyword evidence="10 18" id="KW-0028">Amino-acid biosynthesis</keyword>
<comment type="pathway">
    <text evidence="5 18">Metabolic intermediate biosynthesis; chorismate biosynthesis; chorismate from D-erythrose 4-phosphate and phosphoenolpyruvate: step 2/7.</text>
</comment>
<dbReference type="GO" id="GO:0009073">
    <property type="term" value="P:aromatic amino acid family biosynthetic process"/>
    <property type="evidence" value="ECO:0007669"/>
    <property type="project" value="UniProtKB-KW"/>
</dbReference>
<reference evidence="21 22" key="1">
    <citation type="submission" date="2016-11" db="EMBL/GenBank/DDBJ databases">
        <authorList>
            <person name="Varghese N."/>
            <person name="Submissions S."/>
        </authorList>
    </citation>
    <scope>NUCLEOTIDE SEQUENCE [LARGE SCALE GENOMIC DNA]</scope>
    <source>
        <strain evidence="21 22">DSM 19027</strain>
    </source>
</reference>
<keyword evidence="17 18" id="KW-0170">Cobalt</keyword>
<dbReference type="InterPro" id="IPR030963">
    <property type="entry name" value="DHQ_synth_fam"/>
</dbReference>
<dbReference type="CDD" id="cd08195">
    <property type="entry name" value="DHQS"/>
    <property type="match status" value="1"/>
</dbReference>
<evidence type="ECO:0000313" key="22">
    <source>
        <dbReference type="Proteomes" id="UP000324781"/>
    </source>
</evidence>
<evidence type="ECO:0000259" key="19">
    <source>
        <dbReference type="Pfam" id="PF01761"/>
    </source>
</evidence>
<comment type="cofactor">
    <cofactor evidence="18">
        <name>Co(2+)</name>
        <dbReference type="ChEBI" id="CHEBI:48828"/>
    </cofactor>
    <cofactor evidence="18">
        <name>Zn(2+)</name>
        <dbReference type="ChEBI" id="CHEBI:29105"/>
    </cofactor>
    <text evidence="18">Binds 1 divalent metal cation per subunit. Can use either Co(2+) or Zn(2+).</text>
</comment>
<comment type="function">
    <text evidence="18">Catalyzes the conversion of 3-deoxy-D-arabino-heptulosonate 7-phosphate (DAHP) to dehydroquinate (DHQ).</text>
</comment>
<keyword evidence="9 18" id="KW-0963">Cytoplasm</keyword>
<dbReference type="AlphaFoldDB" id="A0A1M6EXN7"/>
<dbReference type="EC" id="4.2.3.4" evidence="7 18"/>
<evidence type="ECO:0000256" key="14">
    <source>
        <dbReference type="ARBA" id="ARBA00023027"/>
    </source>
</evidence>
<dbReference type="GO" id="GO:0009423">
    <property type="term" value="P:chorismate biosynthetic process"/>
    <property type="evidence" value="ECO:0007669"/>
    <property type="project" value="UniProtKB-UniRule"/>
</dbReference>
<keyword evidence="15 18" id="KW-0057">Aromatic amino acid biosynthesis</keyword>
<evidence type="ECO:0000256" key="11">
    <source>
        <dbReference type="ARBA" id="ARBA00022723"/>
    </source>
</evidence>
<dbReference type="OrthoDB" id="9806583at2"/>
<comment type="caution">
    <text evidence="18">Lacks conserved residue(s) required for the propagation of feature annotation.</text>
</comment>
<evidence type="ECO:0000256" key="13">
    <source>
        <dbReference type="ARBA" id="ARBA00022833"/>
    </source>
</evidence>
<dbReference type="SUPFAM" id="SSF56796">
    <property type="entry name" value="Dehydroquinate synthase-like"/>
    <property type="match status" value="1"/>
</dbReference>
<dbReference type="PANTHER" id="PTHR43622">
    <property type="entry name" value="3-DEHYDROQUINATE SYNTHASE"/>
    <property type="match status" value="1"/>
</dbReference>
<evidence type="ECO:0000256" key="10">
    <source>
        <dbReference type="ARBA" id="ARBA00022605"/>
    </source>
</evidence>
<evidence type="ECO:0000256" key="16">
    <source>
        <dbReference type="ARBA" id="ARBA00023239"/>
    </source>
</evidence>
<keyword evidence="22" id="KW-1185">Reference proteome</keyword>
<evidence type="ECO:0000313" key="21">
    <source>
        <dbReference type="EMBL" id="SHI90141.1"/>
    </source>
</evidence>
<dbReference type="RefSeq" id="WP_149678367.1">
    <property type="nucleotide sequence ID" value="NZ_DAONMB010000004.1"/>
</dbReference>
<evidence type="ECO:0000256" key="2">
    <source>
        <dbReference type="ARBA" id="ARBA00001911"/>
    </source>
</evidence>
<dbReference type="InterPro" id="IPR050071">
    <property type="entry name" value="Dehydroquinate_synthase"/>
</dbReference>
<dbReference type="FunFam" id="3.40.50.1970:FF:000007">
    <property type="entry name" value="Pentafunctional AROM polypeptide"/>
    <property type="match status" value="1"/>
</dbReference>
<dbReference type="GO" id="GO:0000166">
    <property type="term" value="F:nucleotide binding"/>
    <property type="evidence" value="ECO:0007669"/>
    <property type="project" value="UniProtKB-KW"/>
</dbReference>
<protein>
    <recommendedName>
        <fullName evidence="8 18">3-dehydroquinate synthase</fullName>
        <shortName evidence="18">DHQS</shortName>
        <ecNumber evidence="7 18">4.2.3.4</ecNumber>
    </recommendedName>
</protein>
<evidence type="ECO:0000256" key="1">
    <source>
        <dbReference type="ARBA" id="ARBA00001393"/>
    </source>
</evidence>
<feature type="domain" description="3-dehydroquinate synthase C-terminal" evidence="20">
    <location>
        <begin position="182"/>
        <end position="323"/>
    </location>
</feature>
<feature type="binding site" evidence="18">
    <location>
        <position position="152"/>
    </location>
    <ligand>
        <name>NAD(+)</name>
        <dbReference type="ChEBI" id="CHEBI:57540"/>
    </ligand>
</feature>
<evidence type="ECO:0000256" key="12">
    <source>
        <dbReference type="ARBA" id="ARBA00022741"/>
    </source>
</evidence>
<feature type="binding site" evidence="18">
    <location>
        <position position="263"/>
    </location>
    <ligand>
        <name>Zn(2+)</name>
        <dbReference type="ChEBI" id="CHEBI:29105"/>
    </ligand>
</feature>
<dbReference type="Proteomes" id="UP000324781">
    <property type="component" value="Unassembled WGS sequence"/>
</dbReference>
<evidence type="ECO:0000256" key="9">
    <source>
        <dbReference type="ARBA" id="ARBA00022490"/>
    </source>
</evidence>
<comment type="cofactor">
    <cofactor evidence="3">
        <name>Zn(2+)</name>
        <dbReference type="ChEBI" id="CHEBI:29105"/>
    </cofactor>
</comment>
<name>A0A1M6EXN7_9FIRM</name>
<feature type="binding site" evidence="18">
    <location>
        <begin position="130"/>
        <end position="131"/>
    </location>
    <ligand>
        <name>NAD(+)</name>
        <dbReference type="ChEBI" id="CHEBI:57540"/>
    </ligand>
</feature>
<dbReference type="GO" id="GO:0046872">
    <property type="term" value="F:metal ion binding"/>
    <property type="evidence" value="ECO:0007669"/>
    <property type="project" value="UniProtKB-KW"/>
</dbReference>
<evidence type="ECO:0000256" key="18">
    <source>
        <dbReference type="HAMAP-Rule" id="MF_00110"/>
    </source>
</evidence>
<evidence type="ECO:0000256" key="3">
    <source>
        <dbReference type="ARBA" id="ARBA00001947"/>
    </source>
</evidence>
<dbReference type="InterPro" id="IPR016037">
    <property type="entry name" value="DHQ_synth_AroB"/>
</dbReference>
<comment type="similarity">
    <text evidence="6 18">Belongs to the sugar phosphate cyclases superfamily. Dehydroquinate synthase family.</text>
</comment>
<feature type="binding site" evidence="18">
    <location>
        <position position="143"/>
    </location>
    <ligand>
        <name>NAD(+)</name>
        <dbReference type="ChEBI" id="CHEBI:57540"/>
    </ligand>
</feature>
<accession>A0A1M6EXN7</accession>
<sequence>MIQVRVNAPSRTYEIEIETGLFDRLPVVFRERYTGRRLALVCDDTVYALYGERFAHGLTQQGFDTITVTFPAGEQHKNLATLDRIYQALANANFTRSDYVVALGGGVTGDMAGLAAATFLRGLGFIQIPTSLLAMVDSSIGGKVAIDMQQGKNLIGAFYQPDAVYTDPGLLNTLSDRLFADGMAELIKHGLIRDKDLCQRLESLGSRESISGHLDEIIAISCRIKGSVVEQDENDNGVRQLLNFGHTIGHAIEKVQNYNGLTHGEAVSVGMTVITRMTERLGLTKPGTCQRLMNLLKSFNLPVDMPGISREDLFRAILIDKKSRSGFISIAYLREIGESDLIRWSFEELEEYLFAELEN</sequence>
<comment type="catalytic activity">
    <reaction evidence="1 18">
        <text>7-phospho-2-dehydro-3-deoxy-D-arabino-heptonate = 3-dehydroquinate + phosphate</text>
        <dbReference type="Rhea" id="RHEA:21968"/>
        <dbReference type="ChEBI" id="CHEBI:32364"/>
        <dbReference type="ChEBI" id="CHEBI:43474"/>
        <dbReference type="ChEBI" id="CHEBI:58394"/>
        <dbReference type="EC" id="4.2.3.4"/>
    </reaction>
</comment>
<keyword evidence="16 18" id="KW-0456">Lyase</keyword>
<feature type="binding site" evidence="18">
    <location>
        <begin position="106"/>
        <end position="110"/>
    </location>
    <ligand>
        <name>NAD(+)</name>
        <dbReference type="ChEBI" id="CHEBI:57540"/>
    </ligand>
</feature>
<comment type="cofactor">
    <cofactor evidence="2 18">
        <name>NAD(+)</name>
        <dbReference type="ChEBI" id="CHEBI:57540"/>
    </cofactor>
</comment>
<feature type="binding site" evidence="18">
    <location>
        <position position="185"/>
    </location>
    <ligand>
        <name>Zn(2+)</name>
        <dbReference type="ChEBI" id="CHEBI:29105"/>
    </ligand>
</feature>
<dbReference type="InterPro" id="IPR030960">
    <property type="entry name" value="DHQS/DOIS_N"/>
</dbReference>
<evidence type="ECO:0000256" key="5">
    <source>
        <dbReference type="ARBA" id="ARBA00004661"/>
    </source>
</evidence>
<evidence type="ECO:0000259" key="20">
    <source>
        <dbReference type="Pfam" id="PF24621"/>
    </source>
</evidence>
<keyword evidence="13 18" id="KW-0862">Zinc</keyword>
<dbReference type="PIRSF" id="PIRSF001455">
    <property type="entry name" value="DHQ_synth"/>
    <property type="match status" value="1"/>
</dbReference>
<evidence type="ECO:0000256" key="17">
    <source>
        <dbReference type="ARBA" id="ARBA00023285"/>
    </source>
</evidence>
<dbReference type="GO" id="GO:0005737">
    <property type="term" value="C:cytoplasm"/>
    <property type="evidence" value="ECO:0007669"/>
    <property type="project" value="UniProtKB-SubCell"/>
</dbReference>
<dbReference type="Pfam" id="PF01761">
    <property type="entry name" value="DHQ_synthase"/>
    <property type="match status" value="1"/>
</dbReference>
<dbReference type="HAMAP" id="MF_00110">
    <property type="entry name" value="DHQ_synthase"/>
    <property type="match status" value="1"/>
</dbReference>
<evidence type="ECO:0000256" key="4">
    <source>
        <dbReference type="ARBA" id="ARBA00004496"/>
    </source>
</evidence>
<dbReference type="Gene3D" id="3.40.50.1970">
    <property type="match status" value="1"/>
</dbReference>
<keyword evidence="14 18" id="KW-0520">NAD</keyword>
<evidence type="ECO:0000256" key="8">
    <source>
        <dbReference type="ARBA" id="ARBA00017684"/>
    </source>
</evidence>
<evidence type="ECO:0000256" key="15">
    <source>
        <dbReference type="ARBA" id="ARBA00023141"/>
    </source>
</evidence>
<proteinExistence type="inferred from homology"/>
<organism evidence="21 22">
    <name type="scientific">Thermoclostridium caenicola</name>
    <dbReference type="NCBI Taxonomy" id="659425"/>
    <lineage>
        <taxon>Bacteria</taxon>
        <taxon>Bacillati</taxon>
        <taxon>Bacillota</taxon>
        <taxon>Clostridia</taxon>
        <taxon>Eubacteriales</taxon>
        <taxon>Oscillospiraceae</taxon>
        <taxon>Thermoclostridium</taxon>
    </lineage>
</organism>
<dbReference type="UniPathway" id="UPA00053">
    <property type="reaction ID" value="UER00085"/>
</dbReference>